<dbReference type="InterPro" id="IPR002864">
    <property type="entry name" value="Acyl-ACP_thioesterase_NHD"/>
</dbReference>
<keyword evidence="4" id="KW-0276">Fatty acid metabolism</keyword>
<keyword evidence="11" id="KW-1185">Reference proteome</keyword>
<feature type="domain" description="Acyl-ACP thioesterase N-terminal hotdog" evidence="8">
    <location>
        <begin position="4"/>
        <end position="132"/>
    </location>
</feature>
<evidence type="ECO:0000256" key="2">
    <source>
        <dbReference type="ARBA" id="ARBA00022516"/>
    </source>
</evidence>
<evidence type="ECO:0000256" key="7">
    <source>
        <dbReference type="ARBA" id="ARBA00023160"/>
    </source>
</evidence>
<protein>
    <submittedName>
        <fullName evidence="10">Acyl-[acyl-carrier-protein] thioesterase</fullName>
    </submittedName>
</protein>
<comment type="similarity">
    <text evidence="1">Belongs to the acyl-ACP thioesterase family.</text>
</comment>
<dbReference type="CDD" id="cd00586">
    <property type="entry name" value="4HBT"/>
    <property type="match status" value="1"/>
</dbReference>
<accession>A0ABW8TYB6</accession>
<evidence type="ECO:0000256" key="6">
    <source>
        <dbReference type="ARBA" id="ARBA00023098"/>
    </source>
</evidence>
<evidence type="ECO:0000256" key="1">
    <source>
        <dbReference type="ARBA" id="ARBA00006500"/>
    </source>
</evidence>
<proteinExistence type="inferred from homology"/>
<dbReference type="Pfam" id="PF01643">
    <property type="entry name" value="Acyl-ACP_TE"/>
    <property type="match status" value="1"/>
</dbReference>
<evidence type="ECO:0000256" key="4">
    <source>
        <dbReference type="ARBA" id="ARBA00022832"/>
    </source>
</evidence>
<reference evidence="10 11" key="1">
    <citation type="submission" date="2024-11" db="EMBL/GenBank/DDBJ databases">
        <authorList>
            <person name="Heng Y.C."/>
            <person name="Lim A.C.H."/>
            <person name="Lee J.K.Y."/>
            <person name="Kittelmann S."/>
        </authorList>
    </citation>
    <scope>NUCLEOTIDE SEQUENCE [LARGE SCALE GENOMIC DNA]</scope>
    <source>
        <strain evidence="10 11">WILCCON 0202</strain>
    </source>
</reference>
<evidence type="ECO:0000313" key="11">
    <source>
        <dbReference type="Proteomes" id="UP001623661"/>
    </source>
</evidence>
<feature type="domain" description="Acyl-ACP thioesterase-like C-terminal" evidence="9">
    <location>
        <begin position="154"/>
        <end position="248"/>
    </location>
</feature>
<dbReference type="InterPro" id="IPR049427">
    <property type="entry name" value="Acyl-ACP_TE_C"/>
</dbReference>
<dbReference type="EMBL" id="JBJHZY010000003">
    <property type="protein sequence ID" value="MFL0269456.1"/>
    <property type="molecule type" value="Genomic_DNA"/>
</dbReference>
<evidence type="ECO:0000259" key="8">
    <source>
        <dbReference type="Pfam" id="PF01643"/>
    </source>
</evidence>
<dbReference type="SUPFAM" id="SSF54637">
    <property type="entry name" value="Thioesterase/thiol ester dehydrase-isomerase"/>
    <property type="match status" value="2"/>
</dbReference>
<keyword evidence="5" id="KW-0809">Transit peptide</keyword>
<dbReference type="InterPro" id="IPR029069">
    <property type="entry name" value="HotDog_dom_sf"/>
</dbReference>
<organism evidence="10 11">
    <name type="scientific">Candidatus Clostridium radicumherbarum</name>
    <dbReference type="NCBI Taxonomy" id="3381662"/>
    <lineage>
        <taxon>Bacteria</taxon>
        <taxon>Bacillati</taxon>
        <taxon>Bacillota</taxon>
        <taxon>Clostridia</taxon>
        <taxon>Eubacteriales</taxon>
        <taxon>Clostridiaceae</taxon>
        <taxon>Clostridium</taxon>
    </lineage>
</organism>
<dbReference type="InterPro" id="IPR045023">
    <property type="entry name" value="FATA/B"/>
</dbReference>
<evidence type="ECO:0000256" key="3">
    <source>
        <dbReference type="ARBA" id="ARBA00022801"/>
    </source>
</evidence>
<dbReference type="PANTHER" id="PTHR31727">
    <property type="entry name" value="OLEOYL-ACYL CARRIER PROTEIN THIOESTERASE 1, CHLOROPLASTIC"/>
    <property type="match status" value="1"/>
</dbReference>
<dbReference type="PANTHER" id="PTHR31727:SF6">
    <property type="entry name" value="OLEOYL-ACYL CARRIER PROTEIN THIOESTERASE 1, CHLOROPLASTIC"/>
    <property type="match status" value="1"/>
</dbReference>
<dbReference type="Proteomes" id="UP001623661">
    <property type="component" value="Unassembled WGS sequence"/>
</dbReference>
<dbReference type="Gene3D" id="3.10.129.10">
    <property type="entry name" value="Hotdog Thioesterase"/>
    <property type="match status" value="1"/>
</dbReference>
<evidence type="ECO:0000313" key="10">
    <source>
        <dbReference type="EMBL" id="MFL0269456.1"/>
    </source>
</evidence>
<keyword evidence="2" id="KW-0444">Lipid biosynthesis</keyword>
<gene>
    <name evidence="10" type="ORF">ACJDUH_15305</name>
</gene>
<evidence type="ECO:0000256" key="5">
    <source>
        <dbReference type="ARBA" id="ARBA00022946"/>
    </source>
</evidence>
<evidence type="ECO:0000259" key="9">
    <source>
        <dbReference type="Pfam" id="PF20791"/>
    </source>
</evidence>
<keyword evidence="3" id="KW-0378">Hydrolase</keyword>
<keyword evidence="6" id="KW-0443">Lipid metabolism</keyword>
<comment type="caution">
    <text evidence="10">The sequence shown here is derived from an EMBL/GenBank/DDBJ whole genome shotgun (WGS) entry which is preliminary data.</text>
</comment>
<keyword evidence="7" id="KW-0275">Fatty acid biosynthesis</keyword>
<sequence>MSGFVYEKEYEIHYYEVDYKKRVLITSIVDYLEDSATKQSDELGIGMDYLVENNLGWVLYKWNIHMYKYPVYGEKILIRTCPCAMKKFYAYRTFELLNSNGETLGKAESVWFLLNIEKRRPVRVSEDILSAYGLTSNDDKPLEIENIKSLENYNYEKQFSVRYSDIDTNRHVNNEKYIAWAIETLPLDTVLNYTLKNIKVTYEKETIYGEDIRVLTEIEQGENNIICNHKILNKEEKELTLLKTTWEKI</sequence>
<dbReference type="RefSeq" id="WP_406766079.1">
    <property type="nucleotide sequence ID" value="NZ_JBJHZY010000003.1"/>
</dbReference>
<name>A0ABW8TYB6_9CLOT</name>
<dbReference type="Pfam" id="PF20791">
    <property type="entry name" value="Acyl-ACP_TE_C"/>
    <property type="match status" value="1"/>
</dbReference>